<dbReference type="Proteomes" id="UP001302602">
    <property type="component" value="Unassembled WGS sequence"/>
</dbReference>
<dbReference type="GeneID" id="87832929"/>
<reference evidence="1" key="2">
    <citation type="submission" date="2023-05" db="EMBL/GenBank/DDBJ databases">
        <authorList>
            <consortium name="Lawrence Berkeley National Laboratory"/>
            <person name="Steindorff A."/>
            <person name="Hensen N."/>
            <person name="Bonometti L."/>
            <person name="Westerberg I."/>
            <person name="Brannstrom I.O."/>
            <person name="Guillou S."/>
            <person name="Cros-Aarteil S."/>
            <person name="Calhoun S."/>
            <person name="Haridas S."/>
            <person name="Kuo A."/>
            <person name="Mondo S."/>
            <person name="Pangilinan J."/>
            <person name="Riley R."/>
            <person name="Labutti K."/>
            <person name="Andreopoulos B."/>
            <person name="Lipzen A."/>
            <person name="Chen C."/>
            <person name="Yanf M."/>
            <person name="Daum C."/>
            <person name="Ng V."/>
            <person name="Clum A."/>
            <person name="Ohm R."/>
            <person name="Martin F."/>
            <person name="Silar P."/>
            <person name="Natvig D."/>
            <person name="Lalanne C."/>
            <person name="Gautier V."/>
            <person name="Ament-Velasquez S.L."/>
            <person name="Kruys A."/>
            <person name="Hutchinson M.I."/>
            <person name="Powell A.J."/>
            <person name="Barry K."/>
            <person name="Miller A.N."/>
            <person name="Grigoriev I.V."/>
            <person name="Debuchy R."/>
            <person name="Gladieux P."/>
            <person name="Thoren M.H."/>
            <person name="Johannesson H."/>
        </authorList>
    </citation>
    <scope>NUCLEOTIDE SEQUENCE</scope>
    <source>
        <strain evidence="1">CBS 731.68</strain>
    </source>
</reference>
<accession>A0AAN6U4P9</accession>
<name>A0AAN6U4P9_9PEZI</name>
<sequence length="52" mass="5902">MWTSVNISDRMLKASFSVRPKLGTPLACITGVYTEVHVLFIDENNVVREVYT</sequence>
<evidence type="ECO:0000313" key="2">
    <source>
        <dbReference type="Proteomes" id="UP001302602"/>
    </source>
</evidence>
<evidence type="ECO:0000313" key="1">
    <source>
        <dbReference type="EMBL" id="KAK4126229.1"/>
    </source>
</evidence>
<dbReference type="Gene3D" id="2.120.10.70">
    <property type="entry name" value="Fucose-specific lectin"/>
    <property type="match status" value="1"/>
</dbReference>
<gene>
    <name evidence="1" type="ORF">N657DRAFT_679200</name>
</gene>
<proteinExistence type="predicted"/>
<comment type="caution">
    <text evidence="1">The sequence shown here is derived from an EMBL/GenBank/DDBJ whole genome shotgun (WGS) entry which is preliminary data.</text>
</comment>
<dbReference type="RefSeq" id="XP_062650000.1">
    <property type="nucleotide sequence ID" value="XM_062796161.1"/>
</dbReference>
<reference evidence="1" key="1">
    <citation type="journal article" date="2023" name="Mol. Phylogenet. Evol.">
        <title>Genome-scale phylogeny and comparative genomics of the fungal order Sordariales.</title>
        <authorList>
            <person name="Hensen N."/>
            <person name="Bonometti L."/>
            <person name="Westerberg I."/>
            <person name="Brannstrom I.O."/>
            <person name="Guillou S."/>
            <person name="Cros-Aarteil S."/>
            <person name="Calhoun S."/>
            <person name="Haridas S."/>
            <person name="Kuo A."/>
            <person name="Mondo S."/>
            <person name="Pangilinan J."/>
            <person name="Riley R."/>
            <person name="LaButti K."/>
            <person name="Andreopoulos B."/>
            <person name="Lipzen A."/>
            <person name="Chen C."/>
            <person name="Yan M."/>
            <person name="Daum C."/>
            <person name="Ng V."/>
            <person name="Clum A."/>
            <person name="Steindorff A."/>
            <person name="Ohm R.A."/>
            <person name="Martin F."/>
            <person name="Silar P."/>
            <person name="Natvig D.O."/>
            <person name="Lalanne C."/>
            <person name="Gautier V."/>
            <person name="Ament-Velasquez S.L."/>
            <person name="Kruys A."/>
            <person name="Hutchinson M.I."/>
            <person name="Powell A.J."/>
            <person name="Barry K."/>
            <person name="Miller A.N."/>
            <person name="Grigoriev I.V."/>
            <person name="Debuchy R."/>
            <person name="Gladieux P."/>
            <person name="Hiltunen Thoren M."/>
            <person name="Johannesson H."/>
        </authorList>
    </citation>
    <scope>NUCLEOTIDE SEQUENCE</scope>
    <source>
        <strain evidence="1">CBS 731.68</strain>
    </source>
</reference>
<dbReference type="EMBL" id="MU853225">
    <property type="protein sequence ID" value="KAK4126229.1"/>
    <property type="molecule type" value="Genomic_DNA"/>
</dbReference>
<organism evidence="1 2">
    <name type="scientific">Parathielavia appendiculata</name>
    <dbReference type="NCBI Taxonomy" id="2587402"/>
    <lineage>
        <taxon>Eukaryota</taxon>
        <taxon>Fungi</taxon>
        <taxon>Dikarya</taxon>
        <taxon>Ascomycota</taxon>
        <taxon>Pezizomycotina</taxon>
        <taxon>Sordariomycetes</taxon>
        <taxon>Sordariomycetidae</taxon>
        <taxon>Sordariales</taxon>
        <taxon>Chaetomiaceae</taxon>
        <taxon>Parathielavia</taxon>
    </lineage>
</organism>
<keyword evidence="2" id="KW-1185">Reference proteome</keyword>
<protein>
    <submittedName>
        <fullName evidence="1">Uncharacterized protein</fullName>
    </submittedName>
</protein>
<dbReference type="AlphaFoldDB" id="A0AAN6U4P9"/>